<organism evidence="2 3">
    <name type="scientific">Paramecium tetraurelia</name>
    <dbReference type="NCBI Taxonomy" id="5888"/>
    <lineage>
        <taxon>Eukaryota</taxon>
        <taxon>Sar</taxon>
        <taxon>Alveolata</taxon>
        <taxon>Ciliophora</taxon>
        <taxon>Intramacronucleata</taxon>
        <taxon>Oligohymenophorea</taxon>
        <taxon>Peniculida</taxon>
        <taxon>Parameciidae</taxon>
        <taxon>Paramecium</taxon>
    </lineage>
</organism>
<name>A0DF28_PARTE</name>
<keyword evidence="3" id="KW-1185">Reference proteome</keyword>
<protein>
    <submittedName>
        <fullName evidence="2">Uncharacterized protein</fullName>
    </submittedName>
</protein>
<gene>
    <name evidence="2" type="ORF">GSPATT00039463001</name>
</gene>
<dbReference type="EMBL" id="CT868409">
    <property type="protein sequence ID" value="CAK81645.1"/>
    <property type="molecule type" value="Genomic_DNA"/>
</dbReference>
<dbReference type="AlphaFoldDB" id="A0DF28"/>
<dbReference type="InParanoid" id="A0DF28"/>
<dbReference type="PANTHER" id="PTHR45333">
    <property type="entry name" value="MEMBRANE PROTEIN-RELATED"/>
    <property type="match status" value="1"/>
</dbReference>
<dbReference type="PANTHER" id="PTHR45333:SF1">
    <property type="entry name" value="CHROMOSOME UNDETERMINED SCAFFOLD_625, WHOLE GENOME SHOTGUN SEQUENCE"/>
    <property type="match status" value="1"/>
</dbReference>
<evidence type="ECO:0000256" key="1">
    <source>
        <dbReference type="PROSITE-ProRule" id="PRU00221"/>
    </source>
</evidence>
<dbReference type="GeneID" id="5034827"/>
<dbReference type="Proteomes" id="UP000000600">
    <property type="component" value="Unassembled WGS sequence"/>
</dbReference>
<keyword evidence="1" id="KW-0853">WD repeat</keyword>
<dbReference type="KEGG" id="ptm:GSPATT00039463001"/>
<dbReference type="RefSeq" id="XP_001449042.1">
    <property type="nucleotide sequence ID" value="XM_001449005.1"/>
</dbReference>
<dbReference type="Gene3D" id="2.160.20.80">
    <property type="entry name" value="E3 ubiquitin-protein ligase SopA"/>
    <property type="match status" value="1"/>
</dbReference>
<dbReference type="OrthoDB" id="312059at2759"/>
<dbReference type="SUPFAM" id="SSF141571">
    <property type="entry name" value="Pentapeptide repeat-like"/>
    <property type="match status" value="1"/>
</dbReference>
<dbReference type="OMA" id="DINMFEN"/>
<evidence type="ECO:0000313" key="3">
    <source>
        <dbReference type="Proteomes" id="UP000000600"/>
    </source>
</evidence>
<evidence type="ECO:0000313" key="2">
    <source>
        <dbReference type="EMBL" id="CAK81645.1"/>
    </source>
</evidence>
<dbReference type="PROSITE" id="PS50294">
    <property type="entry name" value="WD_REPEATS_REGION"/>
    <property type="match status" value="1"/>
</dbReference>
<reference evidence="2 3" key="1">
    <citation type="journal article" date="2006" name="Nature">
        <title>Global trends of whole-genome duplications revealed by the ciliate Paramecium tetraurelia.</title>
        <authorList>
            <consortium name="Genoscope"/>
            <person name="Aury J.-M."/>
            <person name="Jaillon O."/>
            <person name="Duret L."/>
            <person name="Noel B."/>
            <person name="Jubin C."/>
            <person name="Porcel B.M."/>
            <person name="Segurens B."/>
            <person name="Daubin V."/>
            <person name="Anthouard V."/>
            <person name="Aiach N."/>
            <person name="Arnaiz O."/>
            <person name="Billaut A."/>
            <person name="Beisson J."/>
            <person name="Blanc I."/>
            <person name="Bouhouche K."/>
            <person name="Camara F."/>
            <person name="Duharcourt S."/>
            <person name="Guigo R."/>
            <person name="Gogendeau D."/>
            <person name="Katinka M."/>
            <person name="Keller A.-M."/>
            <person name="Kissmehl R."/>
            <person name="Klotz C."/>
            <person name="Koll F."/>
            <person name="Le Moue A."/>
            <person name="Lepere C."/>
            <person name="Malinsky S."/>
            <person name="Nowacki M."/>
            <person name="Nowak J.K."/>
            <person name="Plattner H."/>
            <person name="Poulain J."/>
            <person name="Ruiz F."/>
            <person name="Serrano V."/>
            <person name="Zagulski M."/>
            <person name="Dessen P."/>
            <person name="Betermier M."/>
            <person name="Weissenbach J."/>
            <person name="Scarpelli C."/>
            <person name="Schachter V."/>
            <person name="Sperling L."/>
            <person name="Meyer E."/>
            <person name="Cohen J."/>
            <person name="Wincker P."/>
        </authorList>
    </citation>
    <scope>NUCLEOTIDE SEQUENCE [LARGE SCALE GENOMIC DNA]</scope>
    <source>
        <strain evidence="2 3">Stock d4-2</strain>
    </source>
</reference>
<feature type="repeat" description="WD" evidence="1">
    <location>
        <begin position="581"/>
        <end position="601"/>
    </location>
</feature>
<dbReference type="InterPro" id="IPR001680">
    <property type="entry name" value="WD40_rpt"/>
</dbReference>
<sequence>MLIFEIYEWQTQISKKVALDINMFENCWKSLQQQCLTLDVIKTKSETPLKLKEIENIQSFLMQDELISLKSNEALRSLSLKLQKLWSVEKYKKMMEQINLHKLVETPYMMEIIVQVLPEMMMKATEIIKLKLTFLENFPNMIKEFYQSSYQIKMYQQQKKKYIVHENNEKESEVTVTDVENLNKINYYEIAVQVWNKMEENSVNIQFFSFQERNDLKSKLFRILDHNLEQLNNAFEKIIIQKERIIEVVCNALYELNLTSFDFYDEFINQYHYQQIDKQRNLGKQIQIDRFLHDIKKYSTKLAKVMSTKQTTQVQYQQQGFLYQEKKEEQEWQNEFFDDDDHQFGSYKKDLRSCSLIQQKGVSFQFVHKSIQEFYIAADLHALLVLSKDLKKQTFNWIIEQLSKENNYDENWLEYSSNQMIQENQIKFHSSVRQQKDAFKKDIESTLNILRILSKHEFFVENYSTETYAEARKYLIEKIKKETLIIEFLKFLVNLTKIDESFIQSGSNSLNLLVEMQVDLTSHNFEKIRIKNTSIIGGNFANCNLSLSEFTDVNINGINLNGAFMFWCKWNNLKINDLHSLDGHSKMVNSVNFSPDGAILA</sequence>
<dbReference type="HOGENOM" id="CLU_018656_0_0_1"/>
<accession>A0DF28</accession>
<dbReference type="PROSITE" id="PS50082">
    <property type="entry name" value="WD_REPEATS_2"/>
    <property type="match status" value="1"/>
</dbReference>
<proteinExistence type="predicted"/>
<feature type="non-terminal residue" evidence="2">
    <location>
        <position position="601"/>
    </location>
</feature>